<dbReference type="Gene3D" id="1.10.10.60">
    <property type="entry name" value="Homeodomain-like"/>
    <property type="match status" value="1"/>
</dbReference>
<evidence type="ECO:0000313" key="5">
    <source>
        <dbReference type="EMBL" id="GHE98624.1"/>
    </source>
</evidence>
<evidence type="ECO:0000256" key="3">
    <source>
        <dbReference type="ARBA" id="ARBA00023163"/>
    </source>
</evidence>
<dbReference type="SUPFAM" id="SSF46689">
    <property type="entry name" value="Homeodomain-like"/>
    <property type="match status" value="1"/>
</dbReference>
<dbReference type="InterPro" id="IPR018060">
    <property type="entry name" value="HTH_AraC"/>
</dbReference>
<comment type="caution">
    <text evidence="5">The sequence shown here is derived from an EMBL/GenBank/DDBJ whole genome shotgun (WGS) entry which is preliminary data.</text>
</comment>
<dbReference type="SMART" id="SM00342">
    <property type="entry name" value="HTH_ARAC"/>
    <property type="match status" value="1"/>
</dbReference>
<evidence type="ECO:0000256" key="1">
    <source>
        <dbReference type="ARBA" id="ARBA00023015"/>
    </source>
</evidence>
<evidence type="ECO:0000256" key="2">
    <source>
        <dbReference type="ARBA" id="ARBA00023125"/>
    </source>
</evidence>
<protein>
    <recommendedName>
        <fullName evidence="4">HTH araC/xylS-type domain-containing protein</fullName>
    </recommendedName>
</protein>
<evidence type="ECO:0000259" key="4">
    <source>
        <dbReference type="PROSITE" id="PS01124"/>
    </source>
</evidence>
<evidence type="ECO:0000313" key="6">
    <source>
        <dbReference type="Proteomes" id="UP000605897"/>
    </source>
</evidence>
<reference evidence="6" key="1">
    <citation type="journal article" date="2019" name="Int. J. Syst. Evol. Microbiol.">
        <title>The Global Catalogue of Microorganisms (GCM) 10K type strain sequencing project: providing services to taxonomists for standard genome sequencing and annotation.</title>
        <authorList>
            <consortium name="The Broad Institute Genomics Platform"/>
            <consortium name="The Broad Institute Genome Sequencing Center for Infectious Disease"/>
            <person name="Wu L."/>
            <person name="Ma J."/>
        </authorList>
    </citation>
    <scope>NUCLEOTIDE SEQUENCE [LARGE SCALE GENOMIC DNA]</scope>
    <source>
        <strain evidence="6">CGMCC 4.7677</strain>
    </source>
</reference>
<gene>
    <name evidence="5" type="ORF">GCM10017786_34430</name>
</gene>
<keyword evidence="1" id="KW-0805">Transcription regulation</keyword>
<dbReference type="InterPro" id="IPR050204">
    <property type="entry name" value="AraC_XylS_family_regulators"/>
</dbReference>
<keyword evidence="3" id="KW-0804">Transcription</keyword>
<dbReference type="InterPro" id="IPR035418">
    <property type="entry name" value="AraC-bd_2"/>
</dbReference>
<sequence length="317" mass="35760">MSGYEYSYVRATEFPLAVEAAEPVLGRHELIPQGGGREIDLRLRTHTGTQLRSAILNYGCDVVVRLAVPRSAYITTIVLGGRCVCRVDDVYLEAGAGSVVTVSPKQRFGFQVTGACSLKVVRIEPRAMHMRLARITGDWPPSPIHFRPVITGLAGRGQPLLTSAERFFGRPKSRFARHSDEVFVDWLLRHQPHEYSDAIWRRCDPVVTSGASDFAKVLLRADPRGEVSMADLARLAGVSLDELTLSFRAHEGCLPHEYLRRVRLDCVRLLLVAATEELMTVDEAARRYGFRDNQQFRIWYLDRFGEWPVETLRRPLG</sequence>
<feature type="domain" description="HTH araC/xylS-type" evidence="4">
    <location>
        <begin position="213"/>
        <end position="314"/>
    </location>
</feature>
<organism evidence="5 6">
    <name type="scientific">Amycolatopsis deserti</name>
    <dbReference type="NCBI Taxonomy" id="185696"/>
    <lineage>
        <taxon>Bacteria</taxon>
        <taxon>Bacillati</taxon>
        <taxon>Actinomycetota</taxon>
        <taxon>Actinomycetes</taxon>
        <taxon>Pseudonocardiales</taxon>
        <taxon>Pseudonocardiaceae</taxon>
        <taxon>Amycolatopsis</taxon>
    </lineage>
</organism>
<keyword evidence="6" id="KW-1185">Reference proteome</keyword>
<dbReference type="Pfam" id="PF14525">
    <property type="entry name" value="AraC_binding_2"/>
    <property type="match status" value="1"/>
</dbReference>
<proteinExistence type="predicted"/>
<dbReference type="PANTHER" id="PTHR46796">
    <property type="entry name" value="HTH-TYPE TRANSCRIPTIONAL ACTIVATOR RHAS-RELATED"/>
    <property type="match status" value="1"/>
</dbReference>
<name>A0ABQ3IZE7_9PSEU</name>
<dbReference type="EMBL" id="BNAU01000003">
    <property type="protein sequence ID" value="GHE98624.1"/>
    <property type="molecule type" value="Genomic_DNA"/>
</dbReference>
<dbReference type="PROSITE" id="PS01124">
    <property type="entry name" value="HTH_ARAC_FAMILY_2"/>
    <property type="match status" value="1"/>
</dbReference>
<keyword evidence="2" id="KW-0238">DNA-binding</keyword>
<dbReference type="PANTHER" id="PTHR46796:SF12">
    <property type="entry name" value="HTH-TYPE DNA-BINDING TRANSCRIPTIONAL ACTIVATOR EUTR"/>
    <property type="match status" value="1"/>
</dbReference>
<accession>A0ABQ3IZE7</accession>
<dbReference type="Pfam" id="PF12833">
    <property type="entry name" value="HTH_18"/>
    <property type="match status" value="1"/>
</dbReference>
<dbReference type="InterPro" id="IPR009057">
    <property type="entry name" value="Homeodomain-like_sf"/>
</dbReference>
<dbReference type="Proteomes" id="UP000605897">
    <property type="component" value="Unassembled WGS sequence"/>
</dbReference>